<organism evidence="2 3">
    <name type="scientific">Araneus ventricosus</name>
    <name type="common">Orbweaver spider</name>
    <name type="synonym">Epeira ventricosa</name>
    <dbReference type="NCBI Taxonomy" id="182803"/>
    <lineage>
        <taxon>Eukaryota</taxon>
        <taxon>Metazoa</taxon>
        <taxon>Ecdysozoa</taxon>
        <taxon>Arthropoda</taxon>
        <taxon>Chelicerata</taxon>
        <taxon>Arachnida</taxon>
        <taxon>Araneae</taxon>
        <taxon>Araneomorphae</taxon>
        <taxon>Entelegynae</taxon>
        <taxon>Araneoidea</taxon>
        <taxon>Araneidae</taxon>
        <taxon>Araneus</taxon>
    </lineage>
</organism>
<evidence type="ECO:0000256" key="1">
    <source>
        <dbReference type="SAM" id="Phobius"/>
    </source>
</evidence>
<protein>
    <submittedName>
        <fullName evidence="2">Uncharacterized protein</fullName>
    </submittedName>
</protein>
<keyword evidence="3" id="KW-1185">Reference proteome</keyword>
<dbReference type="AlphaFoldDB" id="A0A4Y2BF41"/>
<evidence type="ECO:0000313" key="2">
    <source>
        <dbReference type="EMBL" id="GBL90882.1"/>
    </source>
</evidence>
<sequence length="180" mass="20588">MLGHRWATRHYRQIFLIFGAFLFEIVFVGFFLSENGTFGGPEAVLGATGQATKKRDCPIQNGTYGHIMDDPCTANVLWKCQDWGYLEPITAFPCSASWWAVPSRFEWLRILLMSKKKKFPFSGHHLESQLENLLTDKHFDAFFVAKNISSDTESFHFVSPFLVEKGTSAWYSIKSAEITF</sequence>
<reference evidence="2 3" key="1">
    <citation type="journal article" date="2019" name="Sci. Rep.">
        <title>Orb-weaving spider Araneus ventricosus genome elucidates the spidroin gene catalogue.</title>
        <authorList>
            <person name="Kono N."/>
            <person name="Nakamura H."/>
            <person name="Ohtoshi R."/>
            <person name="Moran D.A.P."/>
            <person name="Shinohara A."/>
            <person name="Yoshida Y."/>
            <person name="Fujiwara M."/>
            <person name="Mori M."/>
            <person name="Tomita M."/>
            <person name="Arakawa K."/>
        </authorList>
    </citation>
    <scope>NUCLEOTIDE SEQUENCE [LARGE SCALE GENOMIC DNA]</scope>
</reference>
<comment type="caution">
    <text evidence="2">The sequence shown here is derived from an EMBL/GenBank/DDBJ whole genome shotgun (WGS) entry which is preliminary data.</text>
</comment>
<gene>
    <name evidence="2" type="ORF">AVEN_27989_1</name>
</gene>
<proteinExistence type="predicted"/>
<name>A0A4Y2BF41_ARAVE</name>
<dbReference type="EMBL" id="BGPR01000075">
    <property type="protein sequence ID" value="GBL90882.1"/>
    <property type="molecule type" value="Genomic_DNA"/>
</dbReference>
<keyword evidence="1" id="KW-1133">Transmembrane helix</keyword>
<keyword evidence="1" id="KW-0472">Membrane</keyword>
<accession>A0A4Y2BF41</accession>
<evidence type="ECO:0000313" key="3">
    <source>
        <dbReference type="Proteomes" id="UP000499080"/>
    </source>
</evidence>
<keyword evidence="1" id="KW-0812">Transmembrane</keyword>
<dbReference type="Proteomes" id="UP000499080">
    <property type="component" value="Unassembled WGS sequence"/>
</dbReference>
<feature type="transmembrane region" description="Helical" evidence="1">
    <location>
        <begin position="14"/>
        <end position="32"/>
    </location>
</feature>